<keyword evidence="1" id="KW-0812">Transmembrane</keyword>
<protein>
    <submittedName>
        <fullName evidence="2">Uncharacterized protein</fullName>
    </submittedName>
</protein>
<sequence length="363" mass="40714">MKKTRDEKNRPVIVIHSNITTPVMFNSIGLFTFVNPDSNEQRMEMKRRFDNETCVQSAIRRAEQQMPESSFFVLNDPTPHDESLCHLNDPVIILENTKMHSDSFTTDMSSCLHLINSSATIEMFKTCQPLTPQIPQSVKMNGVRCDGGELRITNFSHHETPIPTDELWIDGNQKCAVSIDGKNIDAPLFVPTVDSWWLKKNKKEFEMSVNGSRLYPCGYEIQICNTTKDGKSQACFALTNSAITLHHVNDTCFTASGNLSSFPFHPTSTWVGRLVFGIDNRVESAQHPIAMSGFIFTPLKVVLSVVPAFGGILLILLVCGLIVLVVRNKRKGEEYVPLLNDVEGINTDDRVRTEDQSDYGTLN</sequence>
<dbReference type="Proteomes" id="UP001281761">
    <property type="component" value="Unassembled WGS sequence"/>
</dbReference>
<comment type="caution">
    <text evidence="2">The sequence shown here is derived from an EMBL/GenBank/DDBJ whole genome shotgun (WGS) entry which is preliminary data.</text>
</comment>
<dbReference type="EMBL" id="JARBJD010000131">
    <property type="protein sequence ID" value="KAK2950703.1"/>
    <property type="molecule type" value="Genomic_DNA"/>
</dbReference>
<keyword evidence="1" id="KW-1133">Transmembrane helix</keyword>
<keyword evidence="3" id="KW-1185">Reference proteome</keyword>
<accession>A0ABQ9XHC7</accession>
<keyword evidence="1" id="KW-0472">Membrane</keyword>
<name>A0ABQ9XHC7_9EUKA</name>
<organism evidence="2 3">
    <name type="scientific">Blattamonas nauphoetae</name>
    <dbReference type="NCBI Taxonomy" id="2049346"/>
    <lineage>
        <taxon>Eukaryota</taxon>
        <taxon>Metamonada</taxon>
        <taxon>Preaxostyla</taxon>
        <taxon>Oxymonadida</taxon>
        <taxon>Blattamonas</taxon>
    </lineage>
</organism>
<feature type="transmembrane region" description="Helical" evidence="1">
    <location>
        <begin position="12"/>
        <end position="34"/>
    </location>
</feature>
<gene>
    <name evidence="2" type="ORF">BLNAU_14374</name>
</gene>
<evidence type="ECO:0000256" key="1">
    <source>
        <dbReference type="SAM" id="Phobius"/>
    </source>
</evidence>
<evidence type="ECO:0000313" key="2">
    <source>
        <dbReference type="EMBL" id="KAK2950703.1"/>
    </source>
</evidence>
<proteinExistence type="predicted"/>
<feature type="transmembrane region" description="Helical" evidence="1">
    <location>
        <begin position="301"/>
        <end position="326"/>
    </location>
</feature>
<reference evidence="2 3" key="1">
    <citation type="journal article" date="2022" name="bioRxiv">
        <title>Genomics of Preaxostyla Flagellates Illuminates Evolutionary Transitions and the Path Towards Mitochondrial Loss.</title>
        <authorList>
            <person name="Novak L.V.F."/>
            <person name="Treitli S.C."/>
            <person name="Pyrih J."/>
            <person name="Halakuc P."/>
            <person name="Pipaliya S.V."/>
            <person name="Vacek V."/>
            <person name="Brzon O."/>
            <person name="Soukal P."/>
            <person name="Eme L."/>
            <person name="Dacks J.B."/>
            <person name="Karnkowska A."/>
            <person name="Elias M."/>
            <person name="Hampl V."/>
        </authorList>
    </citation>
    <scope>NUCLEOTIDE SEQUENCE [LARGE SCALE GENOMIC DNA]</scope>
    <source>
        <strain evidence="2">NAU3</strain>
        <tissue evidence="2">Gut</tissue>
    </source>
</reference>
<evidence type="ECO:0000313" key="3">
    <source>
        <dbReference type="Proteomes" id="UP001281761"/>
    </source>
</evidence>